<organism evidence="2 3">
    <name type="scientific">Reticulomyxa filosa</name>
    <dbReference type="NCBI Taxonomy" id="46433"/>
    <lineage>
        <taxon>Eukaryota</taxon>
        <taxon>Sar</taxon>
        <taxon>Rhizaria</taxon>
        <taxon>Retaria</taxon>
        <taxon>Foraminifera</taxon>
        <taxon>Monothalamids</taxon>
        <taxon>Reticulomyxidae</taxon>
        <taxon>Reticulomyxa</taxon>
    </lineage>
</organism>
<proteinExistence type="predicted"/>
<feature type="region of interest" description="Disordered" evidence="1">
    <location>
        <begin position="68"/>
        <end position="99"/>
    </location>
</feature>
<dbReference type="Proteomes" id="UP000023152">
    <property type="component" value="Unassembled WGS sequence"/>
</dbReference>
<dbReference type="AlphaFoldDB" id="X6NKW5"/>
<feature type="non-terminal residue" evidence="2">
    <location>
        <position position="582"/>
    </location>
</feature>
<sequence length="582" mass="67141">QYQSRQVHQQQQSGVLSPQVRLALLKQNTLKGYEDDDSQPVAPSFVFSNRGVDDDAANTTAETEVTLVDYNSNNNESDASSENGDENKGSHKNTSWDSIQPQVTYATGEEMDKHLHVVQPDRDSNLHSSSKLQHQLGKDLDHSNSYTFSHDPWPTGSSNTRPNENQYKEDEEEGWKENHHHMRRAPFHLLQEGVNGRLEYPPHLLKRESSLNRSNRDSQKGYVIDGSNSMYTVEDVEGSVISISDVQNVEDHIEQTLTGEEIQFRIGFNGFNCSIHNHSNNDLVPENYYYQCSTHNLYPQIQFQQDKDNMMREQEEEEMIIPNNPSVEKIALNEEYSLYLAHIYELILTIIRVYNAQMKEHVHQKSTETATTKASMPLHLEDNRDGLLLYWFDEQCSNGFNFKKSLELISLCRLFDYSDYASQLPMWYSSFVVSVGELLLKLVKKSESIVTELIEKYHLIHMLCLDILQPYYYDIDIVSLVFSMLRQLLSNQEWAYMLLEPEFFDVVMDVSGPWWAKSTSPTTAAQSKPTSTKADDAVVHEANQQNIHARKEFHTQMDILKFFVDLSVTNPFDLLEHDVMNK</sequence>
<dbReference type="EMBL" id="ASPP01007572">
    <property type="protein sequence ID" value="ETO26910.1"/>
    <property type="molecule type" value="Genomic_DNA"/>
</dbReference>
<accession>X6NKW5</accession>
<evidence type="ECO:0000313" key="3">
    <source>
        <dbReference type="Proteomes" id="UP000023152"/>
    </source>
</evidence>
<feature type="region of interest" description="Disordered" evidence="1">
    <location>
        <begin position="31"/>
        <end position="53"/>
    </location>
</feature>
<feature type="region of interest" description="Disordered" evidence="1">
    <location>
        <begin position="121"/>
        <end position="175"/>
    </location>
</feature>
<evidence type="ECO:0000256" key="1">
    <source>
        <dbReference type="SAM" id="MobiDB-lite"/>
    </source>
</evidence>
<comment type="caution">
    <text evidence="2">The sequence shown here is derived from an EMBL/GenBank/DDBJ whole genome shotgun (WGS) entry which is preliminary data.</text>
</comment>
<protein>
    <submittedName>
        <fullName evidence="2">Uncharacterized protein</fullName>
    </submittedName>
</protein>
<evidence type="ECO:0000313" key="2">
    <source>
        <dbReference type="EMBL" id="ETO26910.1"/>
    </source>
</evidence>
<feature type="compositionally biased region" description="Low complexity" evidence="1">
    <location>
        <begin position="69"/>
        <end position="82"/>
    </location>
</feature>
<keyword evidence="3" id="KW-1185">Reference proteome</keyword>
<feature type="non-terminal residue" evidence="2">
    <location>
        <position position="1"/>
    </location>
</feature>
<reference evidence="2 3" key="1">
    <citation type="journal article" date="2013" name="Curr. Biol.">
        <title>The Genome of the Foraminiferan Reticulomyxa filosa.</title>
        <authorList>
            <person name="Glockner G."/>
            <person name="Hulsmann N."/>
            <person name="Schleicher M."/>
            <person name="Noegel A.A."/>
            <person name="Eichinger L."/>
            <person name="Gallinger C."/>
            <person name="Pawlowski J."/>
            <person name="Sierra R."/>
            <person name="Euteneuer U."/>
            <person name="Pillet L."/>
            <person name="Moustafa A."/>
            <person name="Platzer M."/>
            <person name="Groth M."/>
            <person name="Szafranski K."/>
            <person name="Schliwa M."/>
        </authorList>
    </citation>
    <scope>NUCLEOTIDE SEQUENCE [LARGE SCALE GENOMIC DNA]</scope>
</reference>
<name>X6NKW5_RETFI</name>
<feature type="compositionally biased region" description="Polar residues" evidence="1">
    <location>
        <begin position="155"/>
        <end position="165"/>
    </location>
</feature>
<gene>
    <name evidence="2" type="ORF">RFI_10224</name>
</gene>